<evidence type="ECO:0000259" key="2">
    <source>
        <dbReference type="PROSITE" id="PS50940"/>
    </source>
</evidence>
<dbReference type="PANTHER" id="PTHR22933:SF31">
    <property type="entry name" value="FI18007P1"/>
    <property type="match status" value="1"/>
</dbReference>
<dbReference type="EMBL" id="MNPL01010456">
    <property type="protein sequence ID" value="OQR73118.1"/>
    <property type="molecule type" value="Genomic_DNA"/>
</dbReference>
<proteinExistence type="predicted"/>
<feature type="chain" id="PRO_5012076884" description="Chitin-binding type-2 domain-containing protein" evidence="1">
    <location>
        <begin position="17"/>
        <end position="390"/>
    </location>
</feature>
<dbReference type="SUPFAM" id="SSF57625">
    <property type="entry name" value="Invertebrate chitin-binding proteins"/>
    <property type="match status" value="1"/>
</dbReference>
<reference evidence="3 4" key="1">
    <citation type="journal article" date="2017" name="Gigascience">
        <title>Draft genome of the honey bee ectoparasitic mite, Tropilaelaps mercedesae, is shaped by the parasitic life history.</title>
        <authorList>
            <person name="Dong X."/>
            <person name="Armstrong S.D."/>
            <person name="Xia D."/>
            <person name="Makepeace B.L."/>
            <person name="Darby A.C."/>
            <person name="Kadowaki T."/>
        </authorList>
    </citation>
    <scope>NUCLEOTIDE SEQUENCE [LARGE SCALE GENOMIC DNA]</scope>
    <source>
        <strain evidence="3">Wuxi-XJTLU</strain>
    </source>
</reference>
<accession>A0A1V9XIB8</accession>
<name>A0A1V9XIB8_9ACAR</name>
<dbReference type="GO" id="GO:0005576">
    <property type="term" value="C:extracellular region"/>
    <property type="evidence" value="ECO:0007669"/>
    <property type="project" value="InterPro"/>
</dbReference>
<dbReference type="InterPro" id="IPR002557">
    <property type="entry name" value="Chitin-bd_dom"/>
</dbReference>
<protein>
    <recommendedName>
        <fullName evidence="2">Chitin-binding type-2 domain-containing protein</fullName>
    </recommendedName>
</protein>
<evidence type="ECO:0000313" key="4">
    <source>
        <dbReference type="Proteomes" id="UP000192247"/>
    </source>
</evidence>
<dbReference type="Pfam" id="PF01607">
    <property type="entry name" value="CBM_14"/>
    <property type="match status" value="1"/>
</dbReference>
<dbReference type="OrthoDB" id="6407151at2759"/>
<feature type="domain" description="Chitin-binding type-2" evidence="2">
    <location>
        <begin position="52"/>
        <end position="118"/>
    </location>
</feature>
<dbReference type="STRING" id="418985.A0A1V9XIB8"/>
<gene>
    <name evidence="3" type="ORF">BIW11_01191</name>
</gene>
<dbReference type="InterPro" id="IPR036508">
    <property type="entry name" value="Chitin-bd_dom_sf"/>
</dbReference>
<feature type="signal peptide" evidence="1">
    <location>
        <begin position="1"/>
        <end position="16"/>
    </location>
</feature>
<dbReference type="InParanoid" id="A0A1V9XIB8"/>
<organism evidence="3 4">
    <name type="scientific">Tropilaelaps mercedesae</name>
    <dbReference type="NCBI Taxonomy" id="418985"/>
    <lineage>
        <taxon>Eukaryota</taxon>
        <taxon>Metazoa</taxon>
        <taxon>Ecdysozoa</taxon>
        <taxon>Arthropoda</taxon>
        <taxon>Chelicerata</taxon>
        <taxon>Arachnida</taxon>
        <taxon>Acari</taxon>
        <taxon>Parasitiformes</taxon>
        <taxon>Mesostigmata</taxon>
        <taxon>Gamasina</taxon>
        <taxon>Dermanyssoidea</taxon>
        <taxon>Laelapidae</taxon>
        <taxon>Tropilaelaps</taxon>
    </lineage>
</organism>
<sequence length="390" mass="41985">MRRFTTLLLPAVTVAAQLSTLSPPTTPSPEARYLGLAASADQALNHQPINIQFSCANRPHGYYADIGNGCKIYHICNPQEVVGGKRAVMQYSFFCPSGTTFDQQERICTPSPTTPCVQSEMYYNGTVSTITMSALEAYKPVQTVANASVAHTPDRTVSTPAVHEQVNNLAAPSIIDVRPRTVASAPTVHEPVKNTVSIPPVREQVNKVLTVPVVHTPAQTISPVPEVNEKINNAFTAPVVYTPARTIASAPVPNEQANSVEIPHSVVPGTPVLVPTGHHVPAVHNAMGQVMKTQVTPSVVETVAPSAAVSVPTNTAIISATPVTSTTFIRPLYLQAQPIQHVYAHQEPHQIPDHSTVPLLQHQAENIKHFPEPNYHPLTISVPHKVFRVG</sequence>
<keyword evidence="4" id="KW-1185">Reference proteome</keyword>
<dbReference type="AlphaFoldDB" id="A0A1V9XIB8"/>
<dbReference type="InterPro" id="IPR052976">
    <property type="entry name" value="Scoloptoxin-like"/>
</dbReference>
<dbReference type="PROSITE" id="PS50940">
    <property type="entry name" value="CHIT_BIND_II"/>
    <property type="match status" value="1"/>
</dbReference>
<comment type="caution">
    <text evidence="3">The sequence shown here is derived from an EMBL/GenBank/DDBJ whole genome shotgun (WGS) entry which is preliminary data.</text>
</comment>
<dbReference type="GO" id="GO:0008061">
    <property type="term" value="F:chitin binding"/>
    <property type="evidence" value="ECO:0007669"/>
    <property type="project" value="InterPro"/>
</dbReference>
<evidence type="ECO:0000256" key="1">
    <source>
        <dbReference type="SAM" id="SignalP"/>
    </source>
</evidence>
<dbReference type="PANTHER" id="PTHR22933">
    <property type="entry name" value="FI18007P1-RELATED"/>
    <property type="match status" value="1"/>
</dbReference>
<evidence type="ECO:0000313" key="3">
    <source>
        <dbReference type="EMBL" id="OQR73118.1"/>
    </source>
</evidence>
<keyword evidence="1" id="KW-0732">Signal</keyword>
<dbReference type="Proteomes" id="UP000192247">
    <property type="component" value="Unassembled WGS sequence"/>
</dbReference>